<evidence type="ECO:0000256" key="5">
    <source>
        <dbReference type="ARBA" id="ARBA00023136"/>
    </source>
</evidence>
<feature type="transmembrane region" description="Helical" evidence="6">
    <location>
        <begin position="64"/>
        <end position="85"/>
    </location>
</feature>
<feature type="transmembrane region" description="Helical" evidence="6">
    <location>
        <begin position="395"/>
        <end position="418"/>
    </location>
</feature>
<dbReference type="Gene3D" id="1.20.1250.20">
    <property type="entry name" value="MFS general substrate transporter like domains"/>
    <property type="match status" value="1"/>
</dbReference>
<gene>
    <name evidence="7" type="ORF">HGA05_04295</name>
</gene>
<feature type="transmembrane region" description="Helical" evidence="6">
    <location>
        <begin position="309"/>
        <end position="329"/>
    </location>
</feature>
<keyword evidence="2" id="KW-1003">Cell membrane</keyword>
<dbReference type="PANTHER" id="PTHR23513">
    <property type="entry name" value="INTEGRAL MEMBRANE EFFLUX PROTEIN-RELATED"/>
    <property type="match status" value="1"/>
</dbReference>
<feature type="transmembrane region" description="Helical" evidence="6">
    <location>
        <begin position="175"/>
        <end position="205"/>
    </location>
</feature>
<feature type="transmembrane region" description="Helical" evidence="6">
    <location>
        <begin position="369"/>
        <end position="389"/>
    </location>
</feature>
<proteinExistence type="predicted"/>
<dbReference type="InterPro" id="IPR036259">
    <property type="entry name" value="MFS_trans_sf"/>
</dbReference>
<evidence type="ECO:0000256" key="3">
    <source>
        <dbReference type="ARBA" id="ARBA00022692"/>
    </source>
</evidence>
<keyword evidence="5 6" id="KW-0472">Membrane</keyword>
<evidence type="ECO:0000256" key="6">
    <source>
        <dbReference type="SAM" id="Phobius"/>
    </source>
</evidence>
<dbReference type="RefSeq" id="WP_014358579.1">
    <property type="nucleotide sequence ID" value="NZ_CP073075.1"/>
</dbReference>
<feature type="transmembrane region" description="Helical" evidence="6">
    <location>
        <begin position="248"/>
        <end position="270"/>
    </location>
</feature>
<comment type="subcellular location">
    <subcellularLocation>
        <location evidence="1">Cell membrane</location>
        <topology evidence="1">Multi-pass membrane protein</topology>
    </subcellularLocation>
</comment>
<dbReference type="SUPFAM" id="SSF103473">
    <property type="entry name" value="MFS general substrate transporter"/>
    <property type="match status" value="1"/>
</dbReference>
<name>A0A846WIB7_9ACTN</name>
<keyword evidence="3 6" id="KW-0812">Transmembrane</keyword>
<reference evidence="7 8" key="1">
    <citation type="submission" date="2020-04" db="EMBL/GenBank/DDBJ databases">
        <title>MicrobeNet Type strains.</title>
        <authorList>
            <person name="Nicholson A.C."/>
        </authorList>
    </citation>
    <scope>NUCLEOTIDE SEQUENCE [LARGE SCALE GENOMIC DNA]</scope>
    <source>
        <strain evidence="7 8">ATCC BAA-14</strain>
    </source>
</reference>
<evidence type="ECO:0000256" key="1">
    <source>
        <dbReference type="ARBA" id="ARBA00004651"/>
    </source>
</evidence>
<feature type="transmembrane region" description="Helical" evidence="6">
    <location>
        <begin position="31"/>
        <end position="52"/>
    </location>
</feature>
<dbReference type="InterPro" id="IPR011701">
    <property type="entry name" value="MFS"/>
</dbReference>
<sequence length="463" mass="48148">MPGVGQAREVSSSTSALPRALRPFGGGQYRLLAAGLMFALFSDGVWTITLVWQVIGLGGGPGQVSLATGLAAVGMVISTLAGGVLADRVSQRSIIIGLEIVKMAVFAIVAFCAIGGVLTMPIVAAAAVFGGITTGMYYPAYSALLPGIVAADELQAANGIEGIVRPVLFQAAGPMIAGAVIAAAAPAQAALVAAVASVGSALCYLRMRPVPLRRDPNTLRGPAIASIVTDLAEGFAYMWRTPWLWSTLFFATILVLATMGPIEVLIPFALRERVHGGAGDHSLVLAAFGAGAAISSLVFASIPMPRRYLTLMFGLWGWSSIPLVLMGVAGHTWVFIIAGFIMGVLFDGPMVLWGTLLQRRVPPGLLGRVASLDFFVSVVLMPVSMALAAPVSHAIGLTATFVVCGLAPVPFAAVFYVAAKLWRDEIDHPLDLSTPGPAVAVMHDEMSASAYVDAEHARVSDQD</sequence>
<dbReference type="PANTHER" id="PTHR23513:SF11">
    <property type="entry name" value="STAPHYLOFERRIN A TRANSPORTER"/>
    <property type="match status" value="1"/>
</dbReference>
<dbReference type="GO" id="GO:0005886">
    <property type="term" value="C:plasma membrane"/>
    <property type="evidence" value="ECO:0007669"/>
    <property type="project" value="UniProtKB-SubCell"/>
</dbReference>
<dbReference type="Proteomes" id="UP000563898">
    <property type="component" value="Unassembled WGS sequence"/>
</dbReference>
<feature type="transmembrane region" description="Helical" evidence="6">
    <location>
        <begin position="105"/>
        <end position="132"/>
    </location>
</feature>
<keyword evidence="4 6" id="KW-1133">Transmembrane helix</keyword>
<evidence type="ECO:0000256" key="4">
    <source>
        <dbReference type="ARBA" id="ARBA00022989"/>
    </source>
</evidence>
<dbReference type="CDD" id="cd06173">
    <property type="entry name" value="MFS_MefA_like"/>
    <property type="match status" value="1"/>
</dbReference>
<dbReference type="GO" id="GO:0022857">
    <property type="term" value="F:transmembrane transporter activity"/>
    <property type="evidence" value="ECO:0007669"/>
    <property type="project" value="InterPro"/>
</dbReference>
<dbReference type="GeneID" id="90157611"/>
<feature type="transmembrane region" description="Helical" evidence="6">
    <location>
        <begin position="282"/>
        <end position="302"/>
    </location>
</feature>
<protein>
    <submittedName>
        <fullName evidence="7">MFS transporter</fullName>
    </submittedName>
</protein>
<evidence type="ECO:0000313" key="7">
    <source>
        <dbReference type="EMBL" id="NKY00786.1"/>
    </source>
</evidence>
<evidence type="ECO:0000256" key="2">
    <source>
        <dbReference type="ARBA" id="ARBA00022475"/>
    </source>
</evidence>
<dbReference type="EMBL" id="JAAXPC010000002">
    <property type="protein sequence ID" value="NKY00786.1"/>
    <property type="molecule type" value="Genomic_DNA"/>
</dbReference>
<organism evidence="7 8">
    <name type="scientific">Gordonia polyisoprenivorans</name>
    <dbReference type="NCBI Taxonomy" id="84595"/>
    <lineage>
        <taxon>Bacteria</taxon>
        <taxon>Bacillati</taxon>
        <taxon>Actinomycetota</taxon>
        <taxon>Actinomycetes</taxon>
        <taxon>Mycobacteriales</taxon>
        <taxon>Gordoniaceae</taxon>
        <taxon>Gordonia</taxon>
    </lineage>
</organism>
<dbReference type="AlphaFoldDB" id="A0A846WIB7"/>
<dbReference type="Pfam" id="PF07690">
    <property type="entry name" value="MFS_1"/>
    <property type="match status" value="1"/>
</dbReference>
<evidence type="ECO:0000313" key="8">
    <source>
        <dbReference type="Proteomes" id="UP000563898"/>
    </source>
</evidence>
<comment type="caution">
    <text evidence="7">The sequence shown here is derived from an EMBL/GenBank/DDBJ whole genome shotgun (WGS) entry which is preliminary data.</text>
</comment>
<feature type="transmembrane region" description="Helical" evidence="6">
    <location>
        <begin position="335"/>
        <end position="357"/>
    </location>
</feature>
<accession>A0A846WIB7</accession>
<dbReference type="OMA" id="TWIHSIA"/>